<accession>A0AAV5LFG5</accession>
<feature type="compositionally biased region" description="Basic and acidic residues" evidence="1">
    <location>
        <begin position="212"/>
        <end position="234"/>
    </location>
</feature>
<feature type="compositionally biased region" description="Polar residues" evidence="1">
    <location>
        <begin position="680"/>
        <end position="689"/>
    </location>
</feature>
<evidence type="ECO:0000256" key="1">
    <source>
        <dbReference type="SAM" id="MobiDB-lite"/>
    </source>
</evidence>
<comment type="caution">
    <text evidence="2">The sequence shown here is derived from an EMBL/GenBank/DDBJ whole genome shotgun (WGS) entry which is preliminary data.</text>
</comment>
<name>A0AAV5LFG5_9ROSI</name>
<sequence>MMKGGKDEEKVMSPMFPRLHVNDTEKGGPRAPPRNKMALYEQFSIPSQRFGSGSVSMLPLPPNKGSSLVPSISSSNGGGHERNVLTPVYNSPEPSNLVEKFHSFSSAGVKVNTIRGNNECKAVKDKKYHQGSDVTGAVPAICKYGPLQPYNFSNFKIFSSMKIGLKADIRVPISDQSGIGPHCCNIQQSKDQENISKSNSALELQTVNKKQTKEIDSIDLKSRRDGRNQTKENARFSQNSHDVDESSGSIHSTGDKILAAASSDLATKFKNSESLKRPRSQEAKSSSEHNLNSLNGTNVQLHNEDMVIQDKMVFREDAFKGRSESCFRPSLGADNGSRNGLKNKSKDHEEKNGSVRGRCVDRDDLFSDASVEPISPDAVVGLIGEKQFWKVRRAIVRQQRVFAVQVFELHRLLKVSCIHSEVQKLIAGSPDVLLEDTIYVGKPSLDVSPIKKLRSPEPLLIVKDDAQKQNPIIECADENAVAKIPLRSVNTDTSSRLVTPQVNYGACSGNAPSTPVATNGRPSPWCFSPPGNQWLVPVMSPSEGLVYKPYTGPCPPSTGFMAPVYGSCGQMAPGSGDFLSTAYGVPVSHQEGIGIFPGNAPLGQTYFPHYGMPVMNPSISVSAIEEVSPFTRAQSKDNQLSIGDTNFPIPHQISCNMSSQMSQAIPHCASRLPTSKESEMQGSTASTPSERVKGDVLPLFPMEPASPESDQHTQTSEQKTQVIKVVPHNPRLATEFAARIFQSIQEERRQCD</sequence>
<dbReference type="EMBL" id="BPVZ01000112">
    <property type="protein sequence ID" value="GKV35692.1"/>
    <property type="molecule type" value="Genomic_DNA"/>
</dbReference>
<proteinExistence type="predicted"/>
<dbReference type="PANTHER" id="PTHR34281:SF7">
    <property type="entry name" value="PROTEIN EARLY FLOWERING 3"/>
    <property type="match status" value="1"/>
</dbReference>
<keyword evidence="3" id="KW-1185">Reference proteome</keyword>
<feature type="region of interest" description="Disordered" evidence="1">
    <location>
        <begin position="672"/>
        <end position="720"/>
    </location>
</feature>
<feature type="region of interest" description="Disordered" evidence="1">
    <location>
        <begin position="329"/>
        <end position="354"/>
    </location>
</feature>
<reference evidence="2 3" key="1">
    <citation type="journal article" date="2021" name="Commun. Biol.">
        <title>The genome of Shorea leprosula (Dipterocarpaceae) highlights the ecological relevance of drought in aseasonal tropical rainforests.</title>
        <authorList>
            <person name="Ng K.K.S."/>
            <person name="Kobayashi M.J."/>
            <person name="Fawcett J.A."/>
            <person name="Hatakeyama M."/>
            <person name="Paape T."/>
            <person name="Ng C.H."/>
            <person name="Ang C.C."/>
            <person name="Tnah L.H."/>
            <person name="Lee C.T."/>
            <person name="Nishiyama T."/>
            <person name="Sese J."/>
            <person name="O'Brien M.J."/>
            <person name="Copetti D."/>
            <person name="Mohd Noor M.I."/>
            <person name="Ong R.C."/>
            <person name="Putra M."/>
            <person name="Sireger I.Z."/>
            <person name="Indrioko S."/>
            <person name="Kosugi Y."/>
            <person name="Izuno A."/>
            <person name="Isagi Y."/>
            <person name="Lee S.L."/>
            <person name="Shimizu K.K."/>
        </authorList>
    </citation>
    <scope>NUCLEOTIDE SEQUENCE [LARGE SCALE GENOMIC DNA]</scope>
    <source>
        <strain evidence="2">214</strain>
    </source>
</reference>
<feature type="region of interest" description="Disordered" evidence="1">
    <location>
        <begin position="269"/>
        <end position="298"/>
    </location>
</feature>
<feature type="compositionally biased region" description="Basic and acidic residues" evidence="1">
    <location>
        <begin position="270"/>
        <end position="287"/>
    </location>
</feature>
<feature type="compositionally biased region" description="Basic and acidic residues" evidence="1">
    <location>
        <begin position="344"/>
        <end position="354"/>
    </location>
</feature>
<gene>
    <name evidence="2" type="ORF">SLEP1_g43929</name>
</gene>
<feature type="region of interest" description="Disordered" evidence="1">
    <location>
        <begin position="212"/>
        <end position="251"/>
    </location>
</feature>
<dbReference type="PANTHER" id="PTHR34281">
    <property type="entry name" value="PROTEIN EARLY FLOWERING 3"/>
    <property type="match status" value="1"/>
</dbReference>
<protein>
    <recommendedName>
        <fullName evidence="4">ELF3-like protein 2</fullName>
    </recommendedName>
</protein>
<dbReference type="AlphaFoldDB" id="A0AAV5LFG5"/>
<dbReference type="InterPro" id="IPR039319">
    <property type="entry name" value="ELF3-like"/>
</dbReference>
<feature type="compositionally biased region" description="Polar residues" evidence="1">
    <location>
        <begin position="235"/>
        <end position="251"/>
    </location>
</feature>
<evidence type="ECO:0000313" key="2">
    <source>
        <dbReference type="EMBL" id="GKV35692.1"/>
    </source>
</evidence>
<feature type="compositionally biased region" description="Polar residues" evidence="1">
    <location>
        <begin position="288"/>
        <end position="298"/>
    </location>
</feature>
<dbReference type="GO" id="GO:2000028">
    <property type="term" value="P:regulation of photoperiodism, flowering"/>
    <property type="evidence" value="ECO:0007669"/>
    <property type="project" value="InterPro"/>
</dbReference>
<organism evidence="2 3">
    <name type="scientific">Rubroshorea leprosula</name>
    <dbReference type="NCBI Taxonomy" id="152421"/>
    <lineage>
        <taxon>Eukaryota</taxon>
        <taxon>Viridiplantae</taxon>
        <taxon>Streptophyta</taxon>
        <taxon>Embryophyta</taxon>
        <taxon>Tracheophyta</taxon>
        <taxon>Spermatophyta</taxon>
        <taxon>Magnoliopsida</taxon>
        <taxon>eudicotyledons</taxon>
        <taxon>Gunneridae</taxon>
        <taxon>Pentapetalae</taxon>
        <taxon>rosids</taxon>
        <taxon>malvids</taxon>
        <taxon>Malvales</taxon>
        <taxon>Dipterocarpaceae</taxon>
        <taxon>Rubroshorea</taxon>
    </lineage>
</organism>
<evidence type="ECO:0000313" key="3">
    <source>
        <dbReference type="Proteomes" id="UP001054252"/>
    </source>
</evidence>
<dbReference type="Proteomes" id="UP001054252">
    <property type="component" value="Unassembled WGS sequence"/>
</dbReference>
<evidence type="ECO:0008006" key="4">
    <source>
        <dbReference type="Google" id="ProtNLM"/>
    </source>
</evidence>